<dbReference type="EMBL" id="HACG01024853">
    <property type="protein sequence ID" value="CEK71718.1"/>
    <property type="molecule type" value="Transcribed_RNA"/>
</dbReference>
<gene>
    <name evidence="2" type="primary">ORF79541</name>
</gene>
<feature type="region of interest" description="Disordered" evidence="1">
    <location>
        <begin position="1"/>
        <end position="128"/>
    </location>
</feature>
<feature type="non-terminal residue" evidence="2">
    <location>
        <position position="1"/>
    </location>
</feature>
<name>A0A0B6ZT05_9EUPU</name>
<sequence length="264" mass="28667">VAGKGRKIAQKRNSRKGEEESMVEEEVESKSSPKLGQKRKKMAVEKVTRKKLKTKIDIEEDFSNGEESTPISQLKDEIPKSTKPRRVAGASSPLAQNLMRKLVEASSDTGSDVSPGASQKRRLNTVVGKSKEVPLKAVKSQQISNLAPTVVKKRPPPAELGLVRRSPSEIAARALALQKLVRPNGTAAAAQKVPEINKTPLDTAIDSKTKERGKEDQDVSGNKSAPENNKTLEVVAVKSEAEKATIAKEETNSKDKEMRKSTGK</sequence>
<feature type="compositionally biased region" description="Basic residues" evidence="1">
    <location>
        <begin position="1"/>
        <end position="14"/>
    </location>
</feature>
<organism evidence="2">
    <name type="scientific">Arion vulgaris</name>
    <dbReference type="NCBI Taxonomy" id="1028688"/>
    <lineage>
        <taxon>Eukaryota</taxon>
        <taxon>Metazoa</taxon>
        <taxon>Spiralia</taxon>
        <taxon>Lophotrochozoa</taxon>
        <taxon>Mollusca</taxon>
        <taxon>Gastropoda</taxon>
        <taxon>Heterobranchia</taxon>
        <taxon>Euthyneura</taxon>
        <taxon>Panpulmonata</taxon>
        <taxon>Eupulmonata</taxon>
        <taxon>Stylommatophora</taxon>
        <taxon>Helicina</taxon>
        <taxon>Arionoidea</taxon>
        <taxon>Arionidae</taxon>
        <taxon>Arion</taxon>
    </lineage>
</organism>
<feature type="non-terminal residue" evidence="2">
    <location>
        <position position="264"/>
    </location>
</feature>
<protein>
    <submittedName>
        <fullName evidence="2">Uncharacterized protein</fullName>
    </submittedName>
</protein>
<evidence type="ECO:0000256" key="1">
    <source>
        <dbReference type="SAM" id="MobiDB-lite"/>
    </source>
</evidence>
<feature type="compositionally biased region" description="Basic and acidic residues" evidence="1">
    <location>
        <begin position="239"/>
        <end position="264"/>
    </location>
</feature>
<proteinExistence type="predicted"/>
<accession>A0A0B6ZT05</accession>
<feature type="compositionally biased region" description="Basic and acidic residues" evidence="1">
    <location>
        <begin position="205"/>
        <end position="217"/>
    </location>
</feature>
<feature type="region of interest" description="Disordered" evidence="1">
    <location>
        <begin position="184"/>
        <end position="264"/>
    </location>
</feature>
<feature type="compositionally biased region" description="Polar residues" evidence="1">
    <location>
        <begin position="219"/>
        <end position="231"/>
    </location>
</feature>
<evidence type="ECO:0000313" key="2">
    <source>
        <dbReference type="EMBL" id="CEK71718.1"/>
    </source>
</evidence>
<dbReference type="AlphaFoldDB" id="A0A0B6ZT05"/>
<reference evidence="2" key="1">
    <citation type="submission" date="2014-12" db="EMBL/GenBank/DDBJ databases">
        <title>Insight into the proteome of Arion vulgaris.</title>
        <authorList>
            <person name="Aradska J."/>
            <person name="Bulat T."/>
            <person name="Smidak R."/>
            <person name="Sarate P."/>
            <person name="Gangsoo J."/>
            <person name="Sialana F."/>
            <person name="Bilban M."/>
            <person name="Lubec G."/>
        </authorList>
    </citation>
    <scope>NUCLEOTIDE SEQUENCE</scope>
    <source>
        <tissue evidence="2">Skin</tissue>
    </source>
</reference>